<evidence type="ECO:0000259" key="5">
    <source>
        <dbReference type="PROSITE" id="PS50878"/>
    </source>
</evidence>
<sequence>MRRIKTQLPPSLDPLQFAYRPNCSTDDAISTTLHLALTHLDKKGTYVRMLFIDFSSVFNTIVPQHLIGKLSLLGLNTSLCNWILDFLTGRPQSVRIGSSTSNTTTLSTGAPQGSIFSPLLFTLLTHDCAAMHSSNHIIKFADDTTVLGLINKHNESAYREEVRKLFGNCTAFDRKTLQRIVRTAEKIIGVSLPSITNIYITRCIRKATNIVKDPTHPSHELFTLCHLEEGQAASSAAPPELCNKNAALTEDWTVGKSNADIDFVYPILFRELNFLKDEQYNLHELLLYSYPKLRNLKETGLFDNKCRCVFIFDGLNEMRKLLHFQGKKFTDITKKAYVDVLVTNLITGALLPSASVGIASRPAAADQIHRKYIHLMTEVRGFITDQQKEQYFRNQISEQDQASRIISHIKQSKTLHIMCHMPIFCLIMAMVLQKIMNQCIKAPKSLTEMYANFLIIQMSTNNKKRNETPQKDTKKLLESNRAMILKLAELAFKPLIKGNIVFFEEDLRECGIDVTEASVYSGVCTAIFKEESGFYQRKIYCFVHLSFQEFLAAFYVLHCFLNEKMGQLQPILCDHHYDNFMIINCSEVDGNCSEVDGDCAEDDDGCAGDDDDYAEDNDDCAEDEKCPETDKHRDQSKKVQLEDVLMRAVDKALKKIQEYLQSEKHSEEQLSAAKCSAIAYMLQMSEEVLNELDLKKYNTTEEGDSPMHIRSP</sequence>
<feature type="domain" description="Reverse transcriptase" evidence="5">
    <location>
        <begin position="1"/>
        <end position="192"/>
    </location>
</feature>
<evidence type="ECO:0000256" key="2">
    <source>
        <dbReference type="ARBA" id="ARBA00022737"/>
    </source>
</evidence>
<comment type="caution">
    <text evidence="6">The sequence shown here is derived from an EMBL/GenBank/DDBJ whole genome shotgun (WGS) entry which is preliminary data.</text>
</comment>
<dbReference type="Pfam" id="PF00078">
    <property type="entry name" value="RVT_1"/>
    <property type="match status" value="1"/>
</dbReference>
<protein>
    <recommendedName>
        <fullName evidence="5">Reverse transcriptase domain-containing protein</fullName>
    </recommendedName>
</protein>
<proteinExistence type="predicted"/>
<dbReference type="InterPro" id="IPR027417">
    <property type="entry name" value="P-loop_NTPase"/>
</dbReference>
<keyword evidence="4" id="KW-0067">ATP-binding</keyword>
<dbReference type="GO" id="GO:0005524">
    <property type="term" value="F:ATP binding"/>
    <property type="evidence" value="ECO:0007669"/>
    <property type="project" value="UniProtKB-KW"/>
</dbReference>
<dbReference type="Gene3D" id="3.40.50.300">
    <property type="entry name" value="P-loop containing nucleotide triphosphate hydrolases"/>
    <property type="match status" value="1"/>
</dbReference>
<evidence type="ECO:0000256" key="1">
    <source>
        <dbReference type="ARBA" id="ARBA00022614"/>
    </source>
</evidence>
<dbReference type="InterPro" id="IPR000477">
    <property type="entry name" value="RT_dom"/>
</dbReference>
<evidence type="ECO:0000256" key="4">
    <source>
        <dbReference type="ARBA" id="ARBA00022840"/>
    </source>
</evidence>
<dbReference type="InterPro" id="IPR043502">
    <property type="entry name" value="DNA/RNA_pol_sf"/>
</dbReference>
<evidence type="ECO:0000313" key="6">
    <source>
        <dbReference type="EMBL" id="KAK1802659.1"/>
    </source>
</evidence>
<dbReference type="PANTHER" id="PTHR24106">
    <property type="entry name" value="NACHT, LRR AND CARD DOMAINS-CONTAINING"/>
    <property type="match status" value="1"/>
</dbReference>
<evidence type="ECO:0000256" key="3">
    <source>
        <dbReference type="ARBA" id="ARBA00022741"/>
    </source>
</evidence>
<dbReference type="Pfam" id="PF05729">
    <property type="entry name" value="NACHT"/>
    <property type="match status" value="1"/>
</dbReference>
<keyword evidence="3" id="KW-0547">Nucleotide-binding</keyword>
<gene>
    <name evidence="6" type="ORF">P4O66_004176</name>
</gene>
<dbReference type="InterPro" id="IPR041075">
    <property type="entry name" value="NOD1/2_WH"/>
</dbReference>
<dbReference type="Pfam" id="PF17779">
    <property type="entry name" value="WHD_NOD2"/>
    <property type="match status" value="1"/>
</dbReference>
<name>A0AAD8ZPH5_9TELE</name>
<accession>A0AAD8ZPH5</accession>
<dbReference type="InterPro" id="IPR007111">
    <property type="entry name" value="NACHT_NTPase"/>
</dbReference>
<dbReference type="SUPFAM" id="SSF56672">
    <property type="entry name" value="DNA/RNA polymerases"/>
    <property type="match status" value="1"/>
</dbReference>
<dbReference type="AlphaFoldDB" id="A0AAD8ZPH5"/>
<dbReference type="EMBL" id="JAROKS010000006">
    <property type="protein sequence ID" value="KAK1802659.1"/>
    <property type="molecule type" value="Genomic_DNA"/>
</dbReference>
<dbReference type="InterPro" id="IPR051261">
    <property type="entry name" value="NLR"/>
</dbReference>
<keyword evidence="2" id="KW-0677">Repeat</keyword>
<keyword evidence="1" id="KW-0433">Leucine-rich repeat</keyword>
<reference evidence="6" key="1">
    <citation type="submission" date="2023-03" db="EMBL/GenBank/DDBJ databases">
        <title>Electrophorus voltai genome.</title>
        <authorList>
            <person name="Bian C."/>
        </authorList>
    </citation>
    <scope>NUCLEOTIDE SEQUENCE</scope>
    <source>
        <strain evidence="6">CB-2022</strain>
        <tissue evidence="6">Muscle</tissue>
    </source>
</reference>
<evidence type="ECO:0000313" key="7">
    <source>
        <dbReference type="Proteomes" id="UP001239994"/>
    </source>
</evidence>
<keyword evidence="7" id="KW-1185">Reference proteome</keyword>
<dbReference type="PROSITE" id="PS50878">
    <property type="entry name" value="RT_POL"/>
    <property type="match status" value="1"/>
</dbReference>
<organism evidence="6 7">
    <name type="scientific">Electrophorus voltai</name>
    <dbReference type="NCBI Taxonomy" id="2609070"/>
    <lineage>
        <taxon>Eukaryota</taxon>
        <taxon>Metazoa</taxon>
        <taxon>Chordata</taxon>
        <taxon>Craniata</taxon>
        <taxon>Vertebrata</taxon>
        <taxon>Euteleostomi</taxon>
        <taxon>Actinopterygii</taxon>
        <taxon>Neopterygii</taxon>
        <taxon>Teleostei</taxon>
        <taxon>Ostariophysi</taxon>
        <taxon>Gymnotiformes</taxon>
        <taxon>Gymnotoidei</taxon>
        <taxon>Gymnotidae</taxon>
        <taxon>Electrophorus</taxon>
    </lineage>
</organism>
<dbReference type="Proteomes" id="UP001239994">
    <property type="component" value="Unassembled WGS sequence"/>
</dbReference>